<sequence>MTIQKRPRSRRQQKRRHSHSTQRLRGITSFTALPSSTSTPKEATIPHPPPLPSSLQLNWPAPPPRVLFDEILFPNLSLCCIQPISLPSVTSSTPLYSTPTTSVTPSTALCVIPRPLNKEHPRRFPSRAPYQEEPLSLPRVIPLPPPPPTPQEYLSVFSPCPQPPPPPLLRPRQLALQWQNSPLALPAPPLSTLHEEDQSTVEDDLMDSLTALHSEIFDLPDLNIREDCEDCIRKDRQLKALKEDLTQSEAMLAEKEQQSHLLSSQLANVQKQNQGLEKRLSELLAIEGHSRVARQQLKRHLSKDVFSSDSENSSQDPRKPKRKRLRISHDDTPLTDEYLTAQESADDIDATVAVESSVSLGSGEQPLSRNYTSSLPERFASLVDMLSSLRDHIGHTTSALSDFMKDAFNRDDFDYSAEEGYWKYPTVDMDMSEVAEELGMDVGWAPLAEGSADDIDENPVKTSEENDVDVVAFRQFCKRVFAENRQKGEWWYEMNDLDDSLFNMFCDYENGKQIEEQKIERKTTEIEKVSNKVLTEYDITVPFRHFCQRAFVEEKTIDCFDDIDGLGESLFNLFCTDEIDKDTRGIQINEDEVEDQDDFLMWDSKAFFREKCTRRRLLKRVKPSKYRKCGGMH</sequence>
<gene>
    <name evidence="3" type="ORF">CAPTEDRAFT_206463</name>
</gene>
<dbReference type="EMBL" id="KB312025">
    <property type="protein sequence ID" value="ELT88012.1"/>
    <property type="molecule type" value="Genomic_DNA"/>
</dbReference>
<dbReference type="HOGENOM" id="CLU_432284_0_0_1"/>
<evidence type="ECO:0000256" key="1">
    <source>
        <dbReference type="SAM" id="Coils"/>
    </source>
</evidence>
<dbReference type="EnsemblMetazoa" id="CapteT206463">
    <property type="protein sequence ID" value="CapteP206463"/>
    <property type="gene ID" value="CapteG206463"/>
</dbReference>
<feature type="compositionally biased region" description="Basic residues" evidence="2">
    <location>
        <begin position="1"/>
        <end position="22"/>
    </location>
</feature>
<feature type="coiled-coil region" evidence="1">
    <location>
        <begin position="238"/>
        <end position="286"/>
    </location>
</feature>
<feature type="region of interest" description="Disordered" evidence="2">
    <location>
        <begin position="1"/>
        <end position="51"/>
    </location>
</feature>
<evidence type="ECO:0000313" key="5">
    <source>
        <dbReference type="Proteomes" id="UP000014760"/>
    </source>
</evidence>
<dbReference type="AlphaFoldDB" id="R7T4M9"/>
<organism evidence="3">
    <name type="scientific">Capitella teleta</name>
    <name type="common">Polychaete worm</name>
    <dbReference type="NCBI Taxonomy" id="283909"/>
    <lineage>
        <taxon>Eukaryota</taxon>
        <taxon>Metazoa</taxon>
        <taxon>Spiralia</taxon>
        <taxon>Lophotrochozoa</taxon>
        <taxon>Annelida</taxon>
        <taxon>Polychaeta</taxon>
        <taxon>Sedentaria</taxon>
        <taxon>Scolecida</taxon>
        <taxon>Capitellidae</taxon>
        <taxon>Capitella</taxon>
    </lineage>
</organism>
<keyword evidence="1" id="KW-0175">Coiled coil</keyword>
<evidence type="ECO:0000256" key="2">
    <source>
        <dbReference type="SAM" id="MobiDB-lite"/>
    </source>
</evidence>
<reference evidence="5" key="1">
    <citation type="submission" date="2012-12" db="EMBL/GenBank/DDBJ databases">
        <authorList>
            <person name="Hellsten U."/>
            <person name="Grimwood J."/>
            <person name="Chapman J.A."/>
            <person name="Shapiro H."/>
            <person name="Aerts A."/>
            <person name="Otillar R.P."/>
            <person name="Terry A.Y."/>
            <person name="Boore J.L."/>
            <person name="Simakov O."/>
            <person name="Marletaz F."/>
            <person name="Cho S.-J."/>
            <person name="Edsinger-Gonzales E."/>
            <person name="Havlak P."/>
            <person name="Kuo D.-H."/>
            <person name="Larsson T."/>
            <person name="Lv J."/>
            <person name="Arendt D."/>
            <person name="Savage R."/>
            <person name="Osoegawa K."/>
            <person name="de Jong P."/>
            <person name="Lindberg D.R."/>
            <person name="Seaver E.C."/>
            <person name="Weisblat D.A."/>
            <person name="Putnam N.H."/>
            <person name="Grigoriev I.V."/>
            <person name="Rokhsar D.S."/>
        </authorList>
    </citation>
    <scope>NUCLEOTIDE SEQUENCE</scope>
    <source>
        <strain evidence="5">I ESC-2004</strain>
    </source>
</reference>
<protein>
    <submittedName>
        <fullName evidence="3 4">Uncharacterized protein</fullName>
    </submittedName>
</protein>
<dbReference type="EMBL" id="AMQN01003521">
    <property type="status" value="NOT_ANNOTATED_CDS"/>
    <property type="molecule type" value="Genomic_DNA"/>
</dbReference>
<feature type="compositionally biased region" description="Polar residues" evidence="2">
    <location>
        <begin position="305"/>
        <end position="315"/>
    </location>
</feature>
<evidence type="ECO:0000313" key="4">
    <source>
        <dbReference type="EnsemblMetazoa" id="CapteP206463"/>
    </source>
</evidence>
<feature type="compositionally biased region" description="Polar residues" evidence="2">
    <location>
        <begin position="28"/>
        <end position="41"/>
    </location>
</feature>
<reference evidence="4" key="3">
    <citation type="submission" date="2015-06" db="UniProtKB">
        <authorList>
            <consortium name="EnsemblMetazoa"/>
        </authorList>
    </citation>
    <scope>IDENTIFICATION</scope>
</reference>
<reference evidence="3 5" key="2">
    <citation type="journal article" date="2013" name="Nature">
        <title>Insights into bilaterian evolution from three spiralian genomes.</title>
        <authorList>
            <person name="Simakov O."/>
            <person name="Marletaz F."/>
            <person name="Cho S.J."/>
            <person name="Edsinger-Gonzales E."/>
            <person name="Havlak P."/>
            <person name="Hellsten U."/>
            <person name="Kuo D.H."/>
            <person name="Larsson T."/>
            <person name="Lv J."/>
            <person name="Arendt D."/>
            <person name="Savage R."/>
            <person name="Osoegawa K."/>
            <person name="de Jong P."/>
            <person name="Grimwood J."/>
            <person name="Chapman J.A."/>
            <person name="Shapiro H."/>
            <person name="Aerts A."/>
            <person name="Otillar R.P."/>
            <person name="Terry A.Y."/>
            <person name="Boore J.L."/>
            <person name="Grigoriev I.V."/>
            <person name="Lindberg D.R."/>
            <person name="Seaver E.C."/>
            <person name="Weisblat D.A."/>
            <person name="Putnam N.H."/>
            <person name="Rokhsar D.S."/>
        </authorList>
    </citation>
    <scope>NUCLEOTIDE SEQUENCE</scope>
    <source>
        <strain evidence="3 5">I ESC-2004</strain>
    </source>
</reference>
<proteinExistence type="predicted"/>
<dbReference type="Proteomes" id="UP000014760">
    <property type="component" value="Unassembled WGS sequence"/>
</dbReference>
<accession>R7T4M9</accession>
<keyword evidence="5" id="KW-1185">Reference proteome</keyword>
<feature type="region of interest" description="Disordered" evidence="2">
    <location>
        <begin position="297"/>
        <end position="335"/>
    </location>
</feature>
<evidence type="ECO:0000313" key="3">
    <source>
        <dbReference type="EMBL" id="ELT88012.1"/>
    </source>
</evidence>
<name>R7T4M9_CAPTE</name>
<dbReference type="OMA" id="VCPHVPP"/>